<dbReference type="OrthoDB" id="10248261at2759"/>
<dbReference type="PANTHER" id="PTHR43215">
    <property type="entry name" value="RADIAL SPOKE HEAD 1 HOMOLOG"/>
    <property type="match status" value="1"/>
</dbReference>
<dbReference type="InterPro" id="IPR003409">
    <property type="entry name" value="MORN"/>
</dbReference>
<keyword evidence="3" id="KW-1185">Reference proteome</keyword>
<evidence type="ECO:0000313" key="3">
    <source>
        <dbReference type="Proteomes" id="UP000039865"/>
    </source>
</evidence>
<gene>
    <name evidence="2" type="primary">Contig19306.g20466</name>
    <name evidence="2" type="ORF">STYLEM_900</name>
</gene>
<name>A0A077ZR68_STYLE</name>
<accession>A0A077ZR68</accession>
<keyword evidence="1" id="KW-0677">Repeat</keyword>
<dbReference type="EMBL" id="CCKQ01000852">
    <property type="protein sequence ID" value="CDW71949.1"/>
    <property type="molecule type" value="Genomic_DNA"/>
</dbReference>
<dbReference type="Gene3D" id="2.20.110.10">
    <property type="entry name" value="Histone H3 K4-specific methyltransferase SET7/9 N-terminal domain"/>
    <property type="match status" value="5"/>
</dbReference>
<protein>
    <recommendedName>
        <fullName evidence="4">Morn repeat protein</fullName>
    </recommendedName>
</protein>
<dbReference type="AlphaFoldDB" id="A0A077ZR68"/>
<dbReference type="Pfam" id="PF02493">
    <property type="entry name" value="MORN"/>
    <property type="match status" value="11"/>
</dbReference>
<evidence type="ECO:0008006" key="4">
    <source>
        <dbReference type="Google" id="ProtNLM"/>
    </source>
</evidence>
<evidence type="ECO:0000256" key="1">
    <source>
        <dbReference type="ARBA" id="ARBA00022737"/>
    </source>
</evidence>
<sequence>MAQGIQRLLNRKLQESKTINMKGESGKTKSHDIDYKKCKLSSTAFRQTNALRNHQEYSDPQPQATIQYNQSQNKASRQSSRQQSPYIIRQSLSIKKSQSSVKLPSSEPNRVVSMCFQNKESPFLNMISSAEVRSKDLVQNPVKLSDALLTDQHRQMIHDRVTVKNQNTNFQKDTNFFFQDKTSSRFNETKRKKMDNKAFRKKQIGLSKKLKIQDFLQHNLGSLKVHKRGDTFDQNKFHQIQQLKKSFSSSNLSKSSSQRQFAVYKTSKQQIVQTSAPSSELQTCLVWNKESQNMVLQSNNSKDTLSSLYIRERKKIQLQSMVDKPNVLTKPKINDKTEKIIPSELRKVIEEIERDLQRYHQAYSDSMMTNNSQTNGSIRIQNTDIDQKLKGRMKNGMGIGFLESGDIYSGVWKEGKREGFGACKFFKGGYYKGEWLNDEMIGNGILVKIDGTVIGGKFLNNGRVTAGQKYQILYPNGEYYDGIINTQAKRHGKGAYFYKNGDYYEGDWVVDKRHGKGKLCMEDGSEFTGEFIDDRVEGDGVFVDAGHNRYENSKEGKGFFRNGRLQRKGKAFFQNGDVYNGYFKDGCFDGKGKMKYRHVPVPGYFEQEAEYKGEFKHGRKHGFGKMEWQDGSKFKGHWDKDQRMHGVMKLKKQNKKYEGHFKNDLFHGPGKMTFIQQKFVFEGDFLLGNCPTKGKLIYQETGDIYEGSINQQFQREGHGKIIYSDGDQYEGKFLEDMKHGQGLYKYSNGDFYQGEYQRDKKHGTGRFQEFKTKEIYEGQWRDDERNGEGVLYLSDGCEKKGTWKGLQIISKTVNEKPAPIKKGEKTLEDLFQWGKSSQKAREVKRLLVNDF</sequence>
<organism evidence="2 3">
    <name type="scientific">Stylonychia lemnae</name>
    <name type="common">Ciliate</name>
    <dbReference type="NCBI Taxonomy" id="5949"/>
    <lineage>
        <taxon>Eukaryota</taxon>
        <taxon>Sar</taxon>
        <taxon>Alveolata</taxon>
        <taxon>Ciliophora</taxon>
        <taxon>Intramacronucleata</taxon>
        <taxon>Spirotrichea</taxon>
        <taxon>Stichotrichia</taxon>
        <taxon>Sporadotrichida</taxon>
        <taxon>Oxytrichidae</taxon>
        <taxon>Stylonychinae</taxon>
        <taxon>Stylonychia</taxon>
    </lineage>
</organism>
<dbReference type="Proteomes" id="UP000039865">
    <property type="component" value="Unassembled WGS sequence"/>
</dbReference>
<evidence type="ECO:0000313" key="2">
    <source>
        <dbReference type="EMBL" id="CDW71949.1"/>
    </source>
</evidence>
<dbReference type="InParanoid" id="A0A077ZR68"/>
<proteinExistence type="predicted"/>
<reference evidence="2 3" key="1">
    <citation type="submission" date="2014-06" db="EMBL/GenBank/DDBJ databases">
        <authorList>
            <person name="Swart Estienne"/>
        </authorList>
    </citation>
    <scope>NUCLEOTIDE SEQUENCE [LARGE SCALE GENOMIC DNA]</scope>
    <source>
        <strain evidence="2 3">130c</strain>
    </source>
</reference>
<dbReference type="SUPFAM" id="SSF82185">
    <property type="entry name" value="Histone H3 K4-specific methyltransferase SET7/9 N-terminal domain"/>
    <property type="match status" value="4"/>
</dbReference>
<dbReference type="SMART" id="SM00698">
    <property type="entry name" value="MORN"/>
    <property type="match status" value="11"/>
</dbReference>
<dbReference type="PANTHER" id="PTHR43215:SF14">
    <property type="entry name" value="RADIAL SPOKE HEAD 1 HOMOLOG"/>
    <property type="match status" value="1"/>
</dbReference>